<keyword evidence="2" id="KW-0732">Signal</keyword>
<gene>
    <name evidence="4" type="ORF">EAS64_05680</name>
</gene>
<dbReference type="InterPro" id="IPR011047">
    <property type="entry name" value="Quinoprotein_ADH-like_sf"/>
</dbReference>
<feature type="domain" description="Pyrrolo-quinoline quinone repeat" evidence="3">
    <location>
        <begin position="95"/>
        <end position="220"/>
    </location>
</feature>
<dbReference type="SUPFAM" id="SSF50998">
    <property type="entry name" value="Quinoprotein alcohol dehydrogenase-like"/>
    <property type="match status" value="2"/>
</dbReference>
<evidence type="ECO:0000313" key="5">
    <source>
        <dbReference type="Proteomes" id="UP000460272"/>
    </source>
</evidence>
<keyword evidence="5" id="KW-1185">Reference proteome</keyword>
<dbReference type="OrthoDB" id="3304767at2"/>
<feature type="region of interest" description="Disordered" evidence="1">
    <location>
        <begin position="36"/>
        <end position="83"/>
    </location>
</feature>
<dbReference type="Gene3D" id="2.130.10.10">
    <property type="entry name" value="YVTN repeat-like/Quinoprotein amine dehydrogenase"/>
    <property type="match status" value="2"/>
</dbReference>
<feature type="signal peptide" evidence="2">
    <location>
        <begin position="1"/>
        <end position="26"/>
    </location>
</feature>
<evidence type="ECO:0000256" key="1">
    <source>
        <dbReference type="SAM" id="MobiDB-lite"/>
    </source>
</evidence>
<comment type="caution">
    <text evidence="4">The sequence shown here is derived from an EMBL/GenBank/DDBJ whole genome shotgun (WGS) entry which is preliminary data.</text>
</comment>
<evidence type="ECO:0000259" key="3">
    <source>
        <dbReference type="Pfam" id="PF13360"/>
    </source>
</evidence>
<dbReference type="PANTHER" id="PTHR34512:SF30">
    <property type="entry name" value="OUTER MEMBRANE PROTEIN ASSEMBLY FACTOR BAMB"/>
    <property type="match status" value="1"/>
</dbReference>
<dbReference type="PANTHER" id="PTHR34512">
    <property type="entry name" value="CELL SURFACE PROTEIN"/>
    <property type="match status" value="1"/>
</dbReference>
<dbReference type="RefSeq" id="WP_145851594.1">
    <property type="nucleotide sequence ID" value="NZ_RPFW01000001.1"/>
</dbReference>
<accession>A0A6P2C6D2</accession>
<sequence length="478" mass="48160">MGPRHRRAAARLSAGGSLALLSLALAACSGTVSPAAHGTPATSASASSPSGQSATPAGPGTAPPSDWPMYHGDPSHGGLSSSMPNVSGPLKVIASVKLDGAVYASPIVAGGVVVVATENDSVYAFNVEGTRLWHVKVASPSPAYQRACGNISPLGITGTPIYSAKTGDVYLVAEHGGKVGHDLIALDLRTGTVRWRKNIDLPGPAPVAMQQRGALAMTGGRVWVSFGGQYGDCGDYKGRIVAVKLDGTGKPVAYDPSPHREGGIWNPAGPALDSAGNMYVVSGNGSTLPGAAYDHTDSVLELNPSGKLLSSFAPADWAQANAADNDLGSEGVALVGTKWAVIGGKSGTVYALRQGTLGGIGGQVSASDICMPFGGSAVSGSVVYLPCADGVAAVRVDSTGQLHELWQADGSIAGSPVIGGGRVWSLDQFGGVLHALDPANGRSVEQVSVGVTSRFATPAVYGSLVLVPTMTGVTFVKS</sequence>
<evidence type="ECO:0000256" key="2">
    <source>
        <dbReference type="SAM" id="SignalP"/>
    </source>
</evidence>
<dbReference type="InterPro" id="IPR015943">
    <property type="entry name" value="WD40/YVTN_repeat-like_dom_sf"/>
</dbReference>
<name>A0A6P2C6D2_9ACTN</name>
<organism evidence="4 5">
    <name type="scientific">Trebonia kvetii</name>
    <dbReference type="NCBI Taxonomy" id="2480626"/>
    <lineage>
        <taxon>Bacteria</taxon>
        <taxon>Bacillati</taxon>
        <taxon>Actinomycetota</taxon>
        <taxon>Actinomycetes</taxon>
        <taxon>Streptosporangiales</taxon>
        <taxon>Treboniaceae</taxon>
        <taxon>Trebonia</taxon>
    </lineage>
</organism>
<dbReference type="InterPro" id="IPR018391">
    <property type="entry name" value="PQQ_b-propeller_rpt"/>
</dbReference>
<dbReference type="Proteomes" id="UP000460272">
    <property type="component" value="Unassembled WGS sequence"/>
</dbReference>
<dbReference type="AlphaFoldDB" id="A0A6P2C6D2"/>
<feature type="chain" id="PRO_5039181393" description="Pyrrolo-quinoline quinone repeat domain-containing protein" evidence="2">
    <location>
        <begin position="27"/>
        <end position="478"/>
    </location>
</feature>
<dbReference type="Pfam" id="PF13360">
    <property type="entry name" value="PQQ_2"/>
    <property type="match status" value="1"/>
</dbReference>
<protein>
    <recommendedName>
        <fullName evidence="3">Pyrrolo-quinoline quinone repeat domain-containing protein</fullName>
    </recommendedName>
</protein>
<dbReference type="PROSITE" id="PS51257">
    <property type="entry name" value="PROKAR_LIPOPROTEIN"/>
    <property type="match status" value="1"/>
</dbReference>
<proteinExistence type="predicted"/>
<dbReference type="InterPro" id="IPR002372">
    <property type="entry name" value="PQQ_rpt_dom"/>
</dbReference>
<evidence type="ECO:0000313" key="4">
    <source>
        <dbReference type="EMBL" id="TVZ06838.1"/>
    </source>
</evidence>
<reference evidence="4 5" key="1">
    <citation type="submission" date="2018-11" db="EMBL/GenBank/DDBJ databases">
        <title>Trebonia kvetii gen.nov., sp.nov., a novel acidophilic actinobacterium, and proposal of the new actinobacterial family Treboniaceae fam. nov.</title>
        <authorList>
            <person name="Rapoport D."/>
            <person name="Sagova-Mareckova M."/>
            <person name="Sedlacek I."/>
            <person name="Provaznik J."/>
            <person name="Kralova S."/>
            <person name="Pavlinic D."/>
            <person name="Benes V."/>
            <person name="Kopecky J."/>
        </authorList>
    </citation>
    <scope>NUCLEOTIDE SEQUENCE [LARGE SCALE GENOMIC DNA]</scope>
    <source>
        <strain evidence="4 5">15Tr583</strain>
    </source>
</reference>
<feature type="compositionally biased region" description="Low complexity" evidence="1">
    <location>
        <begin position="36"/>
        <end position="60"/>
    </location>
</feature>
<dbReference type="SMART" id="SM00564">
    <property type="entry name" value="PQQ"/>
    <property type="match status" value="4"/>
</dbReference>
<dbReference type="EMBL" id="RPFW01000001">
    <property type="protein sequence ID" value="TVZ06838.1"/>
    <property type="molecule type" value="Genomic_DNA"/>
</dbReference>